<dbReference type="AlphaFoldDB" id="A0A561EM79"/>
<evidence type="ECO:0000313" key="1">
    <source>
        <dbReference type="EMBL" id="TWE16724.1"/>
    </source>
</evidence>
<protein>
    <submittedName>
        <fullName evidence="1">Uncharacterized protein</fullName>
    </submittedName>
</protein>
<gene>
    <name evidence="1" type="ORF">FB465_1712</name>
</gene>
<proteinExistence type="predicted"/>
<evidence type="ECO:0000313" key="2">
    <source>
        <dbReference type="Proteomes" id="UP000318416"/>
    </source>
</evidence>
<dbReference type="EMBL" id="VIVR01000001">
    <property type="protein sequence ID" value="TWE16724.1"/>
    <property type="molecule type" value="Genomic_DNA"/>
</dbReference>
<accession>A0A561EM79</accession>
<organism evidence="1 2">
    <name type="scientific">Kitasatospora atroaurantiaca</name>
    <dbReference type="NCBI Taxonomy" id="285545"/>
    <lineage>
        <taxon>Bacteria</taxon>
        <taxon>Bacillati</taxon>
        <taxon>Actinomycetota</taxon>
        <taxon>Actinomycetes</taxon>
        <taxon>Kitasatosporales</taxon>
        <taxon>Streptomycetaceae</taxon>
        <taxon>Kitasatospora</taxon>
    </lineage>
</organism>
<sequence>MPSDIRPIPYSPTAPTALLIEQPEPIATTASQMSDLAEAAGSLRTRVKYMQEDIGELHQRTLFIAWEKRTTRRGKEAPANLLEALGDLGFAWRDIARMLHVSVPAVQKWRRAGGVTGENRRRIAALLALCDEIADRYHIQEIASWFEMPITSTAPITPIDLYSVGKTDLVFDHASGHVDSEQILTAYDPQWREHFRSDFEVYLEVDGQMSIRPKGA</sequence>
<comment type="caution">
    <text evidence="1">The sequence shown here is derived from an EMBL/GenBank/DDBJ whole genome shotgun (WGS) entry which is preliminary data.</text>
</comment>
<reference evidence="1 2" key="1">
    <citation type="submission" date="2019-06" db="EMBL/GenBank/DDBJ databases">
        <title>Sequencing the genomes of 1000 actinobacteria strains.</title>
        <authorList>
            <person name="Klenk H.-P."/>
        </authorList>
    </citation>
    <scope>NUCLEOTIDE SEQUENCE [LARGE SCALE GENOMIC DNA]</scope>
    <source>
        <strain evidence="1 2">DSM 41649</strain>
    </source>
</reference>
<dbReference type="RefSeq" id="WP_246192578.1">
    <property type="nucleotide sequence ID" value="NZ_BAAABR010000002.1"/>
</dbReference>
<dbReference type="Proteomes" id="UP000318416">
    <property type="component" value="Unassembled WGS sequence"/>
</dbReference>
<keyword evidence="2" id="KW-1185">Reference proteome</keyword>
<name>A0A561EM79_9ACTN</name>